<keyword evidence="3 12" id="KW-0138">CF(0)</keyword>
<keyword evidence="14" id="KW-0175">Coiled coil</keyword>
<comment type="caution">
    <text evidence="15">The sequence shown here is derived from an EMBL/GenBank/DDBJ whole genome shotgun (WGS) entry which is preliminary data.</text>
</comment>
<accession>A0A8J3MSS1</accession>
<evidence type="ECO:0000256" key="14">
    <source>
        <dbReference type="SAM" id="Coils"/>
    </source>
</evidence>
<evidence type="ECO:0000256" key="9">
    <source>
        <dbReference type="ARBA" id="ARBA00023310"/>
    </source>
</evidence>
<dbReference type="GO" id="GO:0005886">
    <property type="term" value="C:plasma membrane"/>
    <property type="evidence" value="ECO:0007669"/>
    <property type="project" value="UniProtKB-SubCell"/>
</dbReference>
<dbReference type="Proteomes" id="UP000612362">
    <property type="component" value="Unassembled WGS sequence"/>
</dbReference>
<dbReference type="Pfam" id="PF00430">
    <property type="entry name" value="ATP-synt_B"/>
    <property type="match status" value="1"/>
</dbReference>
<evidence type="ECO:0000256" key="10">
    <source>
        <dbReference type="ARBA" id="ARBA00025198"/>
    </source>
</evidence>
<evidence type="ECO:0000256" key="1">
    <source>
        <dbReference type="ARBA" id="ARBA00005513"/>
    </source>
</evidence>
<dbReference type="GO" id="GO:0045259">
    <property type="term" value="C:proton-transporting ATP synthase complex"/>
    <property type="evidence" value="ECO:0007669"/>
    <property type="project" value="UniProtKB-KW"/>
</dbReference>
<evidence type="ECO:0000256" key="8">
    <source>
        <dbReference type="ARBA" id="ARBA00023136"/>
    </source>
</evidence>
<dbReference type="PANTHER" id="PTHR33445">
    <property type="entry name" value="ATP SYNTHASE SUBUNIT B', CHLOROPLASTIC"/>
    <property type="match status" value="1"/>
</dbReference>
<protein>
    <recommendedName>
        <fullName evidence="12">ATP synthase subunit b</fullName>
    </recommendedName>
    <alternativeName>
        <fullName evidence="12">ATP synthase F(0) sector subunit b</fullName>
    </alternativeName>
    <alternativeName>
        <fullName evidence="12">ATPase subunit I</fullName>
    </alternativeName>
    <alternativeName>
        <fullName evidence="12">F-type ATPase subunit b</fullName>
        <shortName evidence="12">F-ATPase subunit b</shortName>
    </alternativeName>
</protein>
<evidence type="ECO:0000313" key="15">
    <source>
        <dbReference type="EMBL" id="GHO43625.1"/>
    </source>
</evidence>
<evidence type="ECO:0000256" key="5">
    <source>
        <dbReference type="ARBA" id="ARBA00022781"/>
    </source>
</evidence>
<evidence type="ECO:0000256" key="6">
    <source>
        <dbReference type="ARBA" id="ARBA00022989"/>
    </source>
</evidence>
<organism evidence="15 16">
    <name type="scientific">Ktedonospora formicarum</name>
    <dbReference type="NCBI Taxonomy" id="2778364"/>
    <lineage>
        <taxon>Bacteria</taxon>
        <taxon>Bacillati</taxon>
        <taxon>Chloroflexota</taxon>
        <taxon>Ktedonobacteria</taxon>
        <taxon>Ktedonobacterales</taxon>
        <taxon>Ktedonobacteraceae</taxon>
        <taxon>Ktedonospora</taxon>
    </lineage>
</organism>
<dbReference type="GO" id="GO:0046933">
    <property type="term" value="F:proton-transporting ATP synthase activity, rotational mechanism"/>
    <property type="evidence" value="ECO:0007669"/>
    <property type="project" value="UniProtKB-UniRule"/>
</dbReference>
<keyword evidence="2 12" id="KW-0813">Transport</keyword>
<evidence type="ECO:0000313" key="16">
    <source>
        <dbReference type="Proteomes" id="UP000612362"/>
    </source>
</evidence>
<evidence type="ECO:0000256" key="11">
    <source>
        <dbReference type="ARBA" id="ARBA00037847"/>
    </source>
</evidence>
<dbReference type="InterPro" id="IPR002146">
    <property type="entry name" value="ATP_synth_b/b'su_bac/chlpt"/>
</dbReference>
<feature type="coiled-coil region" evidence="14">
    <location>
        <begin position="61"/>
        <end position="151"/>
    </location>
</feature>
<keyword evidence="12" id="KW-1003">Cell membrane</keyword>
<proteinExistence type="inferred from homology"/>
<dbReference type="HAMAP" id="MF_01398">
    <property type="entry name" value="ATP_synth_b_bprime"/>
    <property type="match status" value="1"/>
</dbReference>
<keyword evidence="7 12" id="KW-0406">Ion transport</keyword>
<dbReference type="GO" id="GO:0046961">
    <property type="term" value="F:proton-transporting ATPase activity, rotational mechanism"/>
    <property type="evidence" value="ECO:0007669"/>
    <property type="project" value="TreeGrafter"/>
</dbReference>
<keyword evidence="4 12" id="KW-0812">Transmembrane</keyword>
<evidence type="ECO:0000256" key="3">
    <source>
        <dbReference type="ARBA" id="ARBA00022547"/>
    </source>
</evidence>
<name>A0A8J3MSS1_9CHLR</name>
<evidence type="ECO:0000256" key="12">
    <source>
        <dbReference type="HAMAP-Rule" id="MF_01398"/>
    </source>
</evidence>
<comment type="function">
    <text evidence="12">Component of the F(0) channel, it forms part of the peripheral stalk, linking F(1) to F(0).</text>
</comment>
<keyword evidence="16" id="KW-1185">Reference proteome</keyword>
<evidence type="ECO:0000256" key="13">
    <source>
        <dbReference type="RuleBase" id="RU003848"/>
    </source>
</evidence>
<dbReference type="Gene3D" id="6.10.250.1580">
    <property type="match status" value="1"/>
</dbReference>
<gene>
    <name evidence="12 15" type="primary">atpF</name>
    <name evidence="15" type="ORF">KSX_17880</name>
</gene>
<reference evidence="15" key="1">
    <citation type="submission" date="2020-10" db="EMBL/GenBank/DDBJ databases">
        <title>Taxonomic study of unclassified bacteria belonging to the class Ktedonobacteria.</title>
        <authorList>
            <person name="Yabe S."/>
            <person name="Wang C.M."/>
            <person name="Zheng Y."/>
            <person name="Sakai Y."/>
            <person name="Cavaletti L."/>
            <person name="Monciardini P."/>
            <person name="Donadio S."/>
        </authorList>
    </citation>
    <scope>NUCLEOTIDE SEQUENCE</scope>
    <source>
        <strain evidence="15">SOSP1-1</strain>
    </source>
</reference>
<feature type="transmembrane region" description="Helical" evidence="12">
    <location>
        <begin position="26"/>
        <end position="47"/>
    </location>
</feature>
<dbReference type="NCBIfam" id="TIGR01144">
    <property type="entry name" value="ATP_synt_b"/>
    <property type="match status" value="1"/>
</dbReference>
<evidence type="ECO:0000256" key="4">
    <source>
        <dbReference type="ARBA" id="ARBA00022692"/>
    </source>
</evidence>
<dbReference type="GO" id="GO:0012505">
    <property type="term" value="C:endomembrane system"/>
    <property type="evidence" value="ECO:0007669"/>
    <property type="project" value="UniProtKB-SubCell"/>
</dbReference>
<keyword evidence="8 12" id="KW-0472">Membrane</keyword>
<comment type="function">
    <text evidence="10 12">F(1)F(0) ATP synthase produces ATP from ADP in the presence of a proton or sodium gradient. F-type ATPases consist of two structural domains, F(1) containing the extramembraneous catalytic core and F(0) containing the membrane proton channel, linked together by a central stalk and a peripheral stalk. During catalysis, ATP synthesis in the catalytic domain of F(1) is coupled via a rotary mechanism of the central stalk subunits to proton translocation.</text>
</comment>
<dbReference type="InterPro" id="IPR050059">
    <property type="entry name" value="ATP_synthase_B_chain"/>
</dbReference>
<dbReference type="InterPro" id="IPR005864">
    <property type="entry name" value="ATP_synth_F0_bsu_bac"/>
</dbReference>
<keyword evidence="9 12" id="KW-0066">ATP synthesis</keyword>
<dbReference type="CDD" id="cd06503">
    <property type="entry name" value="ATP-synt_Fo_b"/>
    <property type="match status" value="1"/>
</dbReference>
<evidence type="ECO:0000256" key="2">
    <source>
        <dbReference type="ARBA" id="ARBA00022448"/>
    </source>
</evidence>
<evidence type="ECO:0000256" key="7">
    <source>
        <dbReference type="ARBA" id="ARBA00023065"/>
    </source>
</evidence>
<dbReference type="PANTHER" id="PTHR33445:SF2">
    <property type="entry name" value="ATP SYNTHASE SUBUNIT B', CHLOROPLASTIC"/>
    <property type="match status" value="1"/>
</dbReference>
<comment type="similarity">
    <text evidence="1 12 13">Belongs to the ATPase B chain family.</text>
</comment>
<dbReference type="EMBL" id="BNJF01000001">
    <property type="protein sequence ID" value="GHO43625.1"/>
    <property type="molecule type" value="Genomic_DNA"/>
</dbReference>
<keyword evidence="5 12" id="KW-0375">Hydrogen ion transport</keyword>
<sequence>MQFAMHALVFAQESEGSSGGLGINGAFFISQLVSFGIVFLILWRWGFPALLKIMDKRQAIIREGIENAEKAKKDLAEANSRSEQILLEARRQAADTIERASKNAQQEANRIIEEAQARAEQVGQQQVARIQQEANRARNELSRQVINLSIEAASKVVSKSVDTTDNRRLVEEFIVATDQTRNN</sequence>
<keyword evidence="6 12" id="KW-1133">Transmembrane helix</keyword>
<comment type="subunit">
    <text evidence="12">F-type ATPases have 2 components, F(1) - the catalytic core - and F(0) - the membrane proton channel. F(1) has five subunits: alpha(3), beta(3), gamma(1), delta(1), epsilon(1). F(0) has three main subunits: a(1), b(2) and c(10-14). The alpha and beta chains form an alternating ring which encloses part of the gamma chain. F(1) is attached to F(0) by a central stalk formed by the gamma and epsilon chains, while a peripheral stalk is formed by the delta and b chains.</text>
</comment>
<comment type="subcellular location">
    <subcellularLocation>
        <location evidence="12">Cell membrane</location>
        <topology evidence="12">Single-pass membrane protein</topology>
    </subcellularLocation>
    <subcellularLocation>
        <location evidence="11">Endomembrane system</location>
        <topology evidence="11">Single-pass membrane protein</topology>
    </subcellularLocation>
</comment>
<dbReference type="RefSeq" id="WP_220193085.1">
    <property type="nucleotide sequence ID" value="NZ_BNJF01000001.1"/>
</dbReference>
<dbReference type="AlphaFoldDB" id="A0A8J3MSS1"/>